<feature type="domain" description="C2H2-type" evidence="7">
    <location>
        <begin position="396"/>
        <end position="423"/>
    </location>
</feature>
<name>A0AAD9K2K2_RIDPI</name>
<dbReference type="PROSITE" id="PS00028">
    <property type="entry name" value="ZINC_FINGER_C2H2_1"/>
    <property type="match status" value="8"/>
</dbReference>
<accession>A0AAD9K2K2</accession>
<feature type="domain" description="C2H2-type" evidence="7">
    <location>
        <begin position="189"/>
        <end position="212"/>
    </location>
</feature>
<feature type="domain" description="C2H2-type" evidence="7">
    <location>
        <begin position="455"/>
        <end position="483"/>
    </location>
</feature>
<dbReference type="InterPro" id="IPR013087">
    <property type="entry name" value="Znf_C2H2_type"/>
</dbReference>
<dbReference type="PANTHER" id="PTHR24409:SF295">
    <property type="entry name" value="AZ2-RELATED"/>
    <property type="match status" value="1"/>
</dbReference>
<feature type="region of interest" description="Disordered" evidence="6">
    <location>
        <begin position="609"/>
        <end position="633"/>
    </location>
</feature>
<dbReference type="GO" id="GO:0000977">
    <property type="term" value="F:RNA polymerase II transcription regulatory region sequence-specific DNA binding"/>
    <property type="evidence" value="ECO:0007669"/>
    <property type="project" value="TreeGrafter"/>
</dbReference>
<evidence type="ECO:0000259" key="7">
    <source>
        <dbReference type="PROSITE" id="PS50157"/>
    </source>
</evidence>
<dbReference type="GO" id="GO:0008270">
    <property type="term" value="F:zinc ion binding"/>
    <property type="evidence" value="ECO:0007669"/>
    <property type="project" value="UniProtKB-KW"/>
</dbReference>
<protein>
    <recommendedName>
        <fullName evidence="7">C2H2-type domain-containing protein</fullName>
    </recommendedName>
</protein>
<dbReference type="SUPFAM" id="SSF57667">
    <property type="entry name" value="beta-beta-alpha zinc fingers"/>
    <property type="match status" value="3"/>
</dbReference>
<comment type="caution">
    <text evidence="8">The sequence shown here is derived from an EMBL/GenBank/DDBJ whole genome shotgun (WGS) entry which is preliminary data.</text>
</comment>
<evidence type="ECO:0000313" key="8">
    <source>
        <dbReference type="EMBL" id="KAK2163604.1"/>
    </source>
</evidence>
<feature type="domain" description="C2H2-type" evidence="7">
    <location>
        <begin position="685"/>
        <end position="716"/>
    </location>
</feature>
<dbReference type="InterPro" id="IPR036236">
    <property type="entry name" value="Znf_C2H2_sf"/>
</dbReference>
<dbReference type="FunFam" id="3.30.160.60:FF:000446">
    <property type="entry name" value="Zinc finger protein"/>
    <property type="match status" value="1"/>
</dbReference>
<proteinExistence type="predicted"/>
<feature type="domain" description="C2H2-type" evidence="7">
    <location>
        <begin position="424"/>
        <end position="452"/>
    </location>
</feature>
<gene>
    <name evidence="8" type="ORF">NP493_1440g00007</name>
</gene>
<feature type="domain" description="C2H2-type" evidence="7">
    <location>
        <begin position="722"/>
        <end position="752"/>
    </location>
</feature>
<reference evidence="8" key="1">
    <citation type="journal article" date="2023" name="Mol. Biol. Evol.">
        <title>Third-Generation Sequencing Reveals the Adaptive Role of the Epigenome in Three Deep-Sea Polychaetes.</title>
        <authorList>
            <person name="Perez M."/>
            <person name="Aroh O."/>
            <person name="Sun Y."/>
            <person name="Lan Y."/>
            <person name="Juniper S.K."/>
            <person name="Young C.R."/>
            <person name="Angers B."/>
            <person name="Qian P.Y."/>
        </authorList>
    </citation>
    <scope>NUCLEOTIDE SEQUENCE</scope>
    <source>
        <strain evidence="8">R07B-5</strain>
    </source>
</reference>
<feature type="compositionally biased region" description="Basic and acidic residues" evidence="6">
    <location>
        <begin position="256"/>
        <end position="268"/>
    </location>
</feature>
<feature type="domain" description="C2H2-type" evidence="7">
    <location>
        <begin position="158"/>
        <end position="186"/>
    </location>
</feature>
<sequence>MADKHQKLRLLLTDAIIDLCRRETFYIEELRIEGTVCLVSDRSSVVIAQITEQIGENSGKKDSANANDDADSLSLHEELRHDDSTADRGRNNDAAVVSDKDRLAEAENMSRRLKRINKALLPMYRTGGKYLCPFCPKKYHFKHSLKDHINTHTGSQPHVCKHCRRTFSHLASLCTHIKRCHYSQISQEFQCEICKERFLNRQSLKQHFTWRHRKGGSDAAAQDAQPGDGGAADDGEAQPQVEEEAPEENVNGCPAQEDRPWEASEEPMKTSVAATTAQFVYQNNDPQNAAAVMAIAKHDVFATHPEVTSSSAATAPMATPSSLYTQAPPMSLPPMSSPLIDYNQFAHCLMSAPPSSMAQFYHQATAPSSFMPAAAAPPVMAPLAPLTLERTIDGKFQCPYCVKTYNFKHTLKDHINKHMGKRPHVCKHCGDTFTHLASLCAHIKRRHAEHMPNDYKCEICHDKFMNYQSLKQHHTWRHRDKKPPLLNVSAASAAPASTPSPTMVAPPAHTRAPALQLPSVGAFMSNVLTSPPLPSTVHATQQQNVFPGATALPMTSSEVAPLPTVVTSSSSVLNHAEALVKVEAPDIDAYTLPPRGDPAGEPKIRLEIPPVDEQPMETGGGGDNNSDPGVGQLSPSGSIMSYFEEINYQTEYGLYRYKCRLCSNVFKIKNSLYEHVNSHLGKKPHVCSVCGVAFTHHSSLHNHMRNKHTFHSRQEKEAQCKIQCPTCGRKFRYPSELDRHFNYNPDHDRTGAAASRAAAESPEAYLSGDVTQPEKSPPCQSPDCVSKEPFTD</sequence>
<dbReference type="EMBL" id="JAODUO010001451">
    <property type="protein sequence ID" value="KAK2163604.1"/>
    <property type="molecule type" value="Genomic_DNA"/>
</dbReference>
<keyword evidence="1" id="KW-0479">Metal-binding</keyword>
<evidence type="ECO:0000256" key="1">
    <source>
        <dbReference type="ARBA" id="ARBA00022723"/>
    </source>
</evidence>
<feature type="domain" description="C2H2-type" evidence="7">
    <location>
        <begin position="657"/>
        <end position="684"/>
    </location>
</feature>
<feature type="compositionally biased region" description="Low complexity" evidence="6">
    <location>
        <begin position="217"/>
        <end position="226"/>
    </location>
</feature>
<organism evidence="8 9">
    <name type="scientific">Ridgeia piscesae</name>
    <name type="common">Tubeworm</name>
    <dbReference type="NCBI Taxonomy" id="27915"/>
    <lineage>
        <taxon>Eukaryota</taxon>
        <taxon>Metazoa</taxon>
        <taxon>Spiralia</taxon>
        <taxon>Lophotrochozoa</taxon>
        <taxon>Annelida</taxon>
        <taxon>Polychaeta</taxon>
        <taxon>Sedentaria</taxon>
        <taxon>Canalipalpata</taxon>
        <taxon>Sabellida</taxon>
        <taxon>Siboglinidae</taxon>
        <taxon>Ridgeia</taxon>
    </lineage>
</organism>
<keyword evidence="3 5" id="KW-0863">Zinc-finger</keyword>
<dbReference type="PANTHER" id="PTHR24409">
    <property type="entry name" value="ZINC FINGER PROTEIN 142"/>
    <property type="match status" value="1"/>
</dbReference>
<feature type="compositionally biased region" description="Low complexity" evidence="6">
    <location>
        <begin position="752"/>
        <end position="764"/>
    </location>
</feature>
<dbReference type="SMART" id="SM00355">
    <property type="entry name" value="ZnF_C2H2"/>
    <property type="match status" value="9"/>
</dbReference>
<dbReference type="PROSITE" id="PS50157">
    <property type="entry name" value="ZINC_FINGER_C2H2_2"/>
    <property type="match status" value="9"/>
</dbReference>
<feature type="region of interest" description="Disordered" evidence="6">
    <location>
        <begin position="212"/>
        <end position="269"/>
    </location>
</feature>
<evidence type="ECO:0000256" key="6">
    <source>
        <dbReference type="SAM" id="MobiDB-lite"/>
    </source>
</evidence>
<dbReference type="Pfam" id="PF00096">
    <property type="entry name" value="zf-C2H2"/>
    <property type="match status" value="3"/>
</dbReference>
<feature type="domain" description="C2H2-type" evidence="7">
    <location>
        <begin position="130"/>
        <end position="157"/>
    </location>
</feature>
<dbReference type="GO" id="GO:0000981">
    <property type="term" value="F:DNA-binding transcription factor activity, RNA polymerase II-specific"/>
    <property type="evidence" value="ECO:0007669"/>
    <property type="project" value="TreeGrafter"/>
</dbReference>
<keyword evidence="4" id="KW-0862">Zinc</keyword>
<evidence type="ECO:0000256" key="4">
    <source>
        <dbReference type="ARBA" id="ARBA00022833"/>
    </source>
</evidence>
<feature type="region of interest" description="Disordered" evidence="6">
    <location>
        <begin position="742"/>
        <end position="792"/>
    </location>
</feature>
<evidence type="ECO:0000256" key="5">
    <source>
        <dbReference type="PROSITE-ProRule" id="PRU00042"/>
    </source>
</evidence>
<dbReference type="Gene3D" id="3.30.160.60">
    <property type="entry name" value="Classic Zinc Finger"/>
    <property type="match status" value="3"/>
</dbReference>
<evidence type="ECO:0000256" key="3">
    <source>
        <dbReference type="ARBA" id="ARBA00022771"/>
    </source>
</evidence>
<keyword evidence="9" id="KW-1185">Reference proteome</keyword>
<dbReference type="AlphaFoldDB" id="A0AAD9K2K2"/>
<evidence type="ECO:0000256" key="2">
    <source>
        <dbReference type="ARBA" id="ARBA00022737"/>
    </source>
</evidence>
<keyword evidence="2" id="KW-0677">Repeat</keyword>
<feature type="compositionally biased region" description="Acidic residues" evidence="6">
    <location>
        <begin position="231"/>
        <end position="247"/>
    </location>
</feature>
<dbReference type="GO" id="GO:0005634">
    <property type="term" value="C:nucleus"/>
    <property type="evidence" value="ECO:0007669"/>
    <property type="project" value="TreeGrafter"/>
</dbReference>
<dbReference type="Proteomes" id="UP001209878">
    <property type="component" value="Unassembled WGS sequence"/>
</dbReference>
<evidence type="ECO:0000313" key="9">
    <source>
        <dbReference type="Proteomes" id="UP001209878"/>
    </source>
</evidence>